<evidence type="ECO:0000313" key="2">
    <source>
        <dbReference type="Proteomes" id="UP001189624"/>
    </source>
</evidence>
<feature type="non-terminal residue" evidence="1">
    <location>
        <position position="72"/>
    </location>
</feature>
<sequence>MESHLSAAIWSADYLVVRRIPKSLSAFAHPGNDPYCLKFTRQIEDGVMNKFQSLITMESLKILLVPLNPLSN</sequence>
<dbReference type="Gramene" id="rna-AYBTSS11_LOCUS27023">
    <property type="protein sequence ID" value="CAJ1974935.1"/>
    <property type="gene ID" value="gene-AYBTSS11_LOCUS27023"/>
</dbReference>
<organism evidence="1 2">
    <name type="scientific">Sphenostylis stenocarpa</name>
    <dbReference type="NCBI Taxonomy" id="92480"/>
    <lineage>
        <taxon>Eukaryota</taxon>
        <taxon>Viridiplantae</taxon>
        <taxon>Streptophyta</taxon>
        <taxon>Embryophyta</taxon>
        <taxon>Tracheophyta</taxon>
        <taxon>Spermatophyta</taxon>
        <taxon>Magnoliopsida</taxon>
        <taxon>eudicotyledons</taxon>
        <taxon>Gunneridae</taxon>
        <taxon>Pentapetalae</taxon>
        <taxon>rosids</taxon>
        <taxon>fabids</taxon>
        <taxon>Fabales</taxon>
        <taxon>Fabaceae</taxon>
        <taxon>Papilionoideae</taxon>
        <taxon>50 kb inversion clade</taxon>
        <taxon>NPAAA clade</taxon>
        <taxon>indigoferoid/millettioid clade</taxon>
        <taxon>Phaseoleae</taxon>
        <taxon>Sphenostylis</taxon>
    </lineage>
</organism>
<dbReference type="AlphaFoldDB" id="A0AA86W0Q9"/>
<dbReference type="Proteomes" id="UP001189624">
    <property type="component" value="Chromosome 9"/>
</dbReference>
<name>A0AA86W0Q9_9FABA</name>
<accession>A0AA86W0Q9</accession>
<keyword evidence="2" id="KW-1185">Reference proteome</keyword>
<gene>
    <name evidence="1" type="ORF">AYBTSS11_LOCUS27023</name>
</gene>
<protein>
    <submittedName>
        <fullName evidence="1">Uncharacterized protein</fullName>
    </submittedName>
</protein>
<proteinExistence type="predicted"/>
<evidence type="ECO:0000313" key="1">
    <source>
        <dbReference type="EMBL" id="CAJ1974935.1"/>
    </source>
</evidence>
<dbReference type="EMBL" id="OY731406">
    <property type="protein sequence ID" value="CAJ1974935.1"/>
    <property type="molecule type" value="Genomic_DNA"/>
</dbReference>
<reference evidence="1" key="1">
    <citation type="submission" date="2023-10" db="EMBL/GenBank/DDBJ databases">
        <authorList>
            <person name="Domelevo Entfellner J.-B."/>
        </authorList>
    </citation>
    <scope>NUCLEOTIDE SEQUENCE</scope>
</reference>